<evidence type="ECO:0000313" key="4">
    <source>
        <dbReference type="Proteomes" id="UP001526076"/>
    </source>
</evidence>
<dbReference type="Proteomes" id="UP001208853">
    <property type="component" value="Unassembled WGS sequence"/>
</dbReference>
<keyword evidence="4" id="KW-1185">Reference proteome</keyword>
<evidence type="ECO:0000313" key="3">
    <source>
        <dbReference type="Proteomes" id="UP001208853"/>
    </source>
</evidence>
<organism evidence="2 3">
    <name type="scientific">Streptococcus anginosus</name>
    <dbReference type="NCBI Taxonomy" id="1328"/>
    <lineage>
        <taxon>Bacteria</taxon>
        <taxon>Bacillati</taxon>
        <taxon>Bacillota</taxon>
        <taxon>Bacilli</taxon>
        <taxon>Lactobacillales</taxon>
        <taxon>Streptococcaceae</taxon>
        <taxon>Streptococcus</taxon>
        <taxon>Streptococcus anginosus group</taxon>
    </lineage>
</organism>
<dbReference type="EMBL" id="JAPAHU010000012">
    <property type="protein sequence ID" value="MCW1042334.1"/>
    <property type="molecule type" value="Genomic_DNA"/>
</dbReference>
<accession>A0AAW5TFV5</accession>
<dbReference type="EMBL" id="JAPAIK010000021">
    <property type="protein sequence ID" value="MCW1072277.1"/>
    <property type="molecule type" value="Genomic_DNA"/>
</dbReference>
<name>A0AAW5TFV5_STRAP</name>
<evidence type="ECO:0000313" key="1">
    <source>
        <dbReference type="EMBL" id="MCW1042334.1"/>
    </source>
</evidence>
<gene>
    <name evidence="1" type="ORF">OJ597_07755</name>
    <name evidence="2" type="ORF">OJ930_04315</name>
</gene>
<proteinExistence type="predicted"/>
<comment type="caution">
    <text evidence="2">The sequence shown here is derived from an EMBL/GenBank/DDBJ whole genome shotgun (WGS) entry which is preliminary data.</text>
</comment>
<protein>
    <submittedName>
        <fullName evidence="2">Uncharacterized protein</fullName>
    </submittedName>
</protein>
<reference evidence="2 4" key="1">
    <citation type="submission" date="2022-10" db="EMBL/GenBank/DDBJ databases">
        <title>Comparative genomic study of S. anginosus.</title>
        <authorList>
            <person name="Prasad A."/>
            <person name="Ene A."/>
            <person name="Jablonska S."/>
            <person name="Du J."/>
            <person name="Wolfe A.J."/>
            <person name="Putonti C."/>
        </authorList>
    </citation>
    <scope>NUCLEOTIDE SEQUENCE</scope>
    <source>
        <strain evidence="2">UMB6888</strain>
        <strain evidence="1 4">UMB9231</strain>
    </source>
</reference>
<sequence>MIKLTELKEKFSKLGYDNLEKISEGGEGIVCEAFKEQKSTL</sequence>
<dbReference type="AlphaFoldDB" id="A0AAW5TFV5"/>
<dbReference type="Proteomes" id="UP001526076">
    <property type="component" value="Unassembled WGS sequence"/>
</dbReference>
<evidence type="ECO:0000313" key="2">
    <source>
        <dbReference type="EMBL" id="MCW1072277.1"/>
    </source>
</evidence>
<dbReference type="RefSeq" id="WP_257360479.1">
    <property type="nucleotide sequence ID" value="NZ_CP118029.1"/>
</dbReference>